<evidence type="ECO:0000256" key="14">
    <source>
        <dbReference type="RuleBase" id="RU364006"/>
    </source>
</evidence>
<feature type="binding site" evidence="13">
    <location>
        <position position="52"/>
    </location>
    <ligand>
        <name>Zn(2+)</name>
        <dbReference type="ChEBI" id="CHEBI:29105"/>
        <note>catalytic</note>
    </ligand>
</feature>
<dbReference type="NCBIfam" id="NF004064">
    <property type="entry name" value="PRK05578.1"/>
    <property type="match status" value="1"/>
</dbReference>
<evidence type="ECO:0000256" key="13">
    <source>
        <dbReference type="PIRSR" id="PIRSR606262-3"/>
    </source>
</evidence>
<comment type="caution">
    <text evidence="16">The sequence shown here is derived from an EMBL/GenBank/DDBJ whole genome shotgun (WGS) entry which is preliminary data.</text>
</comment>
<feature type="domain" description="CMP/dCMP-type deaminase" evidence="15">
    <location>
        <begin position="1"/>
        <end position="128"/>
    </location>
</feature>
<dbReference type="CDD" id="cd01283">
    <property type="entry name" value="cytidine_deaminase"/>
    <property type="match status" value="1"/>
</dbReference>
<dbReference type="EC" id="3.5.4.5" evidence="4 14"/>
<comment type="catalytic activity">
    <reaction evidence="11 14">
        <text>cytidine + H2O + H(+) = uridine + NH4(+)</text>
        <dbReference type="Rhea" id="RHEA:16069"/>
        <dbReference type="ChEBI" id="CHEBI:15377"/>
        <dbReference type="ChEBI" id="CHEBI:15378"/>
        <dbReference type="ChEBI" id="CHEBI:16704"/>
        <dbReference type="ChEBI" id="CHEBI:17562"/>
        <dbReference type="ChEBI" id="CHEBI:28938"/>
        <dbReference type="EC" id="3.5.4.5"/>
    </reaction>
</comment>
<evidence type="ECO:0000256" key="8">
    <source>
        <dbReference type="ARBA" id="ARBA00022833"/>
    </source>
</evidence>
<dbReference type="PROSITE" id="PS51747">
    <property type="entry name" value="CYT_DCMP_DEAMINASES_2"/>
    <property type="match status" value="1"/>
</dbReference>
<gene>
    <name evidence="16" type="ORF">J1C48_05370</name>
</gene>
<dbReference type="FunFam" id="3.40.140.10:FF:000008">
    <property type="entry name" value="Cytidine deaminase"/>
    <property type="match status" value="1"/>
</dbReference>
<feature type="active site" description="Proton donor" evidence="12">
    <location>
        <position position="54"/>
    </location>
</feature>
<reference evidence="16" key="1">
    <citation type="submission" date="2021-03" db="EMBL/GenBank/DDBJ databases">
        <title>Whole genome sequence of Jiella sp. CQZ9-1.</title>
        <authorList>
            <person name="Tuo L."/>
        </authorList>
    </citation>
    <scope>NUCLEOTIDE SEQUENCE</scope>
    <source>
        <strain evidence="16">CQZ9-1</strain>
    </source>
</reference>
<dbReference type="InterPro" id="IPR050202">
    <property type="entry name" value="Cyt/Deoxycyt_deaminase"/>
</dbReference>
<dbReference type="GO" id="GO:0055086">
    <property type="term" value="P:nucleobase-containing small molecule metabolic process"/>
    <property type="evidence" value="ECO:0007669"/>
    <property type="project" value="UniProtKB-ARBA"/>
</dbReference>
<organism evidence="16 17">
    <name type="scientific">Jiella flava</name>
    <dbReference type="NCBI Taxonomy" id="2816857"/>
    <lineage>
        <taxon>Bacteria</taxon>
        <taxon>Pseudomonadati</taxon>
        <taxon>Pseudomonadota</taxon>
        <taxon>Alphaproteobacteria</taxon>
        <taxon>Hyphomicrobiales</taxon>
        <taxon>Aurantimonadaceae</taxon>
        <taxon>Jiella</taxon>
    </lineage>
</organism>
<sequence length="143" mass="14805">MTDTLFSAAKAAMEKAYAPYSRFPVGAAILAEDGRVHAGCNIEVVSFPEGWCAETTAIGHMVMGGGGRIAEVAVVAEKLVACSPCGGCRQRLAEFSTAETKVHLCDATTGVVETVTMADLLPYAFDTDALDDSLAEAGDAGQL</sequence>
<dbReference type="InterPro" id="IPR002125">
    <property type="entry name" value="CMP_dCMP_dom"/>
</dbReference>
<feature type="binding site" evidence="13">
    <location>
        <position position="88"/>
    </location>
    <ligand>
        <name>Zn(2+)</name>
        <dbReference type="ChEBI" id="CHEBI:29105"/>
        <note>catalytic</note>
    </ligand>
</feature>
<evidence type="ECO:0000313" key="16">
    <source>
        <dbReference type="EMBL" id="MBO0661997.1"/>
    </source>
</evidence>
<dbReference type="AlphaFoldDB" id="A0A939FYT1"/>
<evidence type="ECO:0000256" key="11">
    <source>
        <dbReference type="ARBA" id="ARBA00049558"/>
    </source>
</evidence>
<evidence type="ECO:0000256" key="5">
    <source>
        <dbReference type="ARBA" id="ARBA00018266"/>
    </source>
</evidence>
<comment type="catalytic activity">
    <reaction evidence="10 14">
        <text>2'-deoxycytidine + H2O + H(+) = 2'-deoxyuridine + NH4(+)</text>
        <dbReference type="Rhea" id="RHEA:13433"/>
        <dbReference type="ChEBI" id="CHEBI:15377"/>
        <dbReference type="ChEBI" id="CHEBI:15378"/>
        <dbReference type="ChEBI" id="CHEBI:15698"/>
        <dbReference type="ChEBI" id="CHEBI:16450"/>
        <dbReference type="ChEBI" id="CHEBI:28938"/>
        <dbReference type="EC" id="3.5.4.5"/>
    </reaction>
</comment>
<evidence type="ECO:0000259" key="15">
    <source>
        <dbReference type="PROSITE" id="PS51747"/>
    </source>
</evidence>
<name>A0A939FYT1_9HYPH</name>
<evidence type="ECO:0000256" key="4">
    <source>
        <dbReference type="ARBA" id="ARBA00012783"/>
    </source>
</evidence>
<dbReference type="GO" id="GO:0005829">
    <property type="term" value="C:cytosol"/>
    <property type="evidence" value="ECO:0007669"/>
    <property type="project" value="TreeGrafter"/>
</dbReference>
<keyword evidence="17" id="KW-1185">Reference proteome</keyword>
<keyword evidence="8 13" id="KW-0862">Zinc</keyword>
<proteinExistence type="inferred from homology"/>
<dbReference type="GO" id="GO:0072527">
    <property type="term" value="P:pyrimidine-containing compound metabolic process"/>
    <property type="evidence" value="ECO:0007669"/>
    <property type="project" value="UniProtKB-ARBA"/>
</dbReference>
<evidence type="ECO:0000256" key="2">
    <source>
        <dbReference type="ARBA" id="ARBA00003949"/>
    </source>
</evidence>
<dbReference type="Proteomes" id="UP000664122">
    <property type="component" value="Unassembled WGS sequence"/>
</dbReference>
<dbReference type="SUPFAM" id="SSF53927">
    <property type="entry name" value="Cytidine deaminase-like"/>
    <property type="match status" value="1"/>
</dbReference>
<evidence type="ECO:0000256" key="12">
    <source>
        <dbReference type="PIRSR" id="PIRSR606262-1"/>
    </source>
</evidence>
<evidence type="ECO:0000256" key="9">
    <source>
        <dbReference type="ARBA" id="ARBA00032005"/>
    </source>
</evidence>
<protein>
    <recommendedName>
        <fullName evidence="5 14">Cytidine deaminase</fullName>
        <ecNumber evidence="4 14">3.5.4.5</ecNumber>
    </recommendedName>
    <alternativeName>
        <fullName evidence="9 14">Cytidine aminohydrolase</fullName>
    </alternativeName>
</protein>
<accession>A0A939FYT1</accession>
<dbReference type="PANTHER" id="PTHR11644:SF2">
    <property type="entry name" value="CYTIDINE DEAMINASE"/>
    <property type="match status" value="1"/>
</dbReference>
<dbReference type="InterPro" id="IPR016193">
    <property type="entry name" value="Cytidine_deaminase-like"/>
</dbReference>
<dbReference type="InterPro" id="IPR016192">
    <property type="entry name" value="APOBEC/CMP_deaminase_Zn-bd"/>
</dbReference>
<evidence type="ECO:0000256" key="1">
    <source>
        <dbReference type="ARBA" id="ARBA00001947"/>
    </source>
</evidence>
<evidence type="ECO:0000313" key="17">
    <source>
        <dbReference type="Proteomes" id="UP000664122"/>
    </source>
</evidence>
<evidence type="ECO:0000256" key="7">
    <source>
        <dbReference type="ARBA" id="ARBA00022801"/>
    </source>
</evidence>
<comment type="cofactor">
    <cofactor evidence="1 13 14">
        <name>Zn(2+)</name>
        <dbReference type="ChEBI" id="CHEBI:29105"/>
    </cofactor>
</comment>
<evidence type="ECO:0000256" key="10">
    <source>
        <dbReference type="ARBA" id="ARBA00049252"/>
    </source>
</evidence>
<dbReference type="GO" id="GO:0004126">
    <property type="term" value="F:cytidine deaminase activity"/>
    <property type="evidence" value="ECO:0007669"/>
    <property type="project" value="UniProtKB-UniRule"/>
</dbReference>
<dbReference type="EMBL" id="JAFMPP010000003">
    <property type="protein sequence ID" value="MBO0661997.1"/>
    <property type="molecule type" value="Genomic_DNA"/>
</dbReference>
<dbReference type="Pfam" id="PF00383">
    <property type="entry name" value="dCMP_cyt_deam_1"/>
    <property type="match status" value="1"/>
</dbReference>
<dbReference type="GO" id="GO:0042802">
    <property type="term" value="F:identical protein binding"/>
    <property type="evidence" value="ECO:0007669"/>
    <property type="project" value="UniProtKB-ARBA"/>
</dbReference>
<evidence type="ECO:0000256" key="6">
    <source>
        <dbReference type="ARBA" id="ARBA00022723"/>
    </source>
</evidence>
<dbReference type="Gene3D" id="3.40.140.10">
    <property type="entry name" value="Cytidine Deaminase, domain 2"/>
    <property type="match status" value="1"/>
</dbReference>
<keyword evidence="7 14" id="KW-0378">Hydrolase</keyword>
<dbReference type="NCBIfam" id="TIGR01354">
    <property type="entry name" value="cyt_deam_tetra"/>
    <property type="match status" value="1"/>
</dbReference>
<dbReference type="PROSITE" id="PS00903">
    <property type="entry name" value="CYT_DCMP_DEAMINASES_1"/>
    <property type="match status" value="1"/>
</dbReference>
<evidence type="ECO:0000256" key="3">
    <source>
        <dbReference type="ARBA" id="ARBA00006576"/>
    </source>
</evidence>
<comment type="function">
    <text evidence="2 14">This enzyme scavenges exogenous and endogenous cytidine and 2'-deoxycytidine for UMP synthesis.</text>
</comment>
<dbReference type="PANTHER" id="PTHR11644">
    <property type="entry name" value="CYTIDINE DEAMINASE"/>
    <property type="match status" value="1"/>
</dbReference>
<feature type="binding site" evidence="13">
    <location>
        <position position="85"/>
    </location>
    <ligand>
        <name>Zn(2+)</name>
        <dbReference type="ChEBI" id="CHEBI:29105"/>
        <note>catalytic</note>
    </ligand>
</feature>
<comment type="similarity">
    <text evidence="3 14">Belongs to the cytidine and deoxycytidylate deaminase family.</text>
</comment>
<dbReference type="GO" id="GO:0008270">
    <property type="term" value="F:zinc ion binding"/>
    <property type="evidence" value="ECO:0007669"/>
    <property type="project" value="UniProtKB-UniRule"/>
</dbReference>
<keyword evidence="6 13" id="KW-0479">Metal-binding</keyword>
<dbReference type="InterPro" id="IPR006262">
    <property type="entry name" value="Cyt_deam_tetra"/>
</dbReference>